<evidence type="ECO:0000256" key="6">
    <source>
        <dbReference type="ARBA" id="ARBA00022989"/>
    </source>
</evidence>
<dbReference type="Pfam" id="PF13231">
    <property type="entry name" value="PMT_2"/>
    <property type="match status" value="1"/>
</dbReference>
<evidence type="ECO:0000313" key="11">
    <source>
        <dbReference type="Proteomes" id="UP001241110"/>
    </source>
</evidence>
<sequence>MNKQLLYSVLIALVAGLFFLPFLGGVRLFDWDEINFAEISREMIVLNDYLRVHVDFLPFWEKPPFFFWLQSAAMHLFGIGEYAARFPNAICGMITLVLLFRIGAKLYDVRFGLLWAGAYIGSVLPHLYFKSGIIDPWFNLFIFLGLLGIILFYWKKDQFVGILLFRNKYSYLLFGGFLLGVGVITKGPVAYLIICLTLFVYWLINRFYFFINAWHFLLFSFMTCVMTLAWYGLETWQHGPWFINEFMKYNYRLFSTPDAGHAGFPGYHFAVLLVGCFPASIFALRAFRNTPQQFNYQRDFKRWMIILFWVVLILFTIVKSKIVHYSSMCYFPMTYLTALTIYQMWEGKIRFNGWMRFGLIAVGSLYCIATIALPFLGRRIDLVRPFVEKDPFALANLDANINWSLWCIIPGIILLIAIVTGIRFLNRNQPEETMKGAIAFFAGTAVFVLATLIAYIGRIEGISQDAAMRFYEAQQGKDAYVVTHKFRSYGRYFYPREPNHANPKRHDMDWLYYGDIDKDVYVVAKITSEAETDTIHTLKKIGEENGFLFYKREKKK</sequence>
<dbReference type="PANTHER" id="PTHR33908">
    <property type="entry name" value="MANNOSYLTRANSFERASE YKCB-RELATED"/>
    <property type="match status" value="1"/>
</dbReference>
<dbReference type="Proteomes" id="UP001241110">
    <property type="component" value="Unassembled WGS sequence"/>
</dbReference>
<keyword evidence="6 8" id="KW-1133">Transmembrane helix</keyword>
<comment type="subcellular location">
    <subcellularLocation>
        <location evidence="1">Cell membrane</location>
        <topology evidence="1">Multi-pass membrane protein</topology>
    </subcellularLocation>
</comment>
<dbReference type="EMBL" id="JASJOS010000010">
    <property type="protein sequence ID" value="MDJ1483254.1"/>
    <property type="molecule type" value="Genomic_DNA"/>
</dbReference>
<name>A0AAE3U7T3_9BACT</name>
<evidence type="ECO:0000256" key="8">
    <source>
        <dbReference type="SAM" id="Phobius"/>
    </source>
</evidence>
<proteinExistence type="predicted"/>
<keyword evidence="2" id="KW-1003">Cell membrane</keyword>
<feature type="transmembrane region" description="Helical" evidence="8">
    <location>
        <begin position="216"/>
        <end position="233"/>
    </location>
</feature>
<dbReference type="GO" id="GO:0010041">
    <property type="term" value="P:response to iron(III) ion"/>
    <property type="evidence" value="ECO:0007669"/>
    <property type="project" value="TreeGrafter"/>
</dbReference>
<feature type="transmembrane region" description="Helical" evidence="8">
    <location>
        <begin position="174"/>
        <end position="204"/>
    </location>
</feature>
<protein>
    <submittedName>
        <fullName evidence="10">Glycosyltransferase family 39 protein</fullName>
    </submittedName>
</protein>
<evidence type="ECO:0000256" key="7">
    <source>
        <dbReference type="ARBA" id="ARBA00023136"/>
    </source>
</evidence>
<evidence type="ECO:0000313" key="10">
    <source>
        <dbReference type="EMBL" id="MDJ1483254.1"/>
    </source>
</evidence>
<keyword evidence="4" id="KW-0808">Transferase</keyword>
<dbReference type="GO" id="GO:0005886">
    <property type="term" value="C:plasma membrane"/>
    <property type="evidence" value="ECO:0007669"/>
    <property type="project" value="UniProtKB-SubCell"/>
</dbReference>
<dbReference type="InterPro" id="IPR050297">
    <property type="entry name" value="LipidA_mod_glycosyltrf_83"/>
</dbReference>
<dbReference type="InterPro" id="IPR038731">
    <property type="entry name" value="RgtA/B/C-like"/>
</dbReference>
<feature type="transmembrane region" description="Helical" evidence="8">
    <location>
        <begin position="357"/>
        <end position="376"/>
    </location>
</feature>
<feature type="transmembrane region" description="Helical" evidence="8">
    <location>
        <begin position="267"/>
        <end position="288"/>
    </location>
</feature>
<reference evidence="10" key="1">
    <citation type="submission" date="2023-05" db="EMBL/GenBank/DDBJ databases">
        <authorList>
            <person name="Zhang X."/>
        </authorList>
    </citation>
    <scope>NUCLEOTIDE SEQUENCE</scope>
    <source>
        <strain evidence="10">YF14B1</strain>
    </source>
</reference>
<feature type="transmembrane region" description="Helical" evidence="8">
    <location>
        <begin position="300"/>
        <end position="318"/>
    </location>
</feature>
<feature type="domain" description="Glycosyltransferase RgtA/B/C/D-like" evidence="9">
    <location>
        <begin position="62"/>
        <end position="230"/>
    </location>
</feature>
<gene>
    <name evidence="10" type="ORF">QNI16_22340</name>
</gene>
<dbReference type="GO" id="GO:0009103">
    <property type="term" value="P:lipopolysaccharide biosynthetic process"/>
    <property type="evidence" value="ECO:0007669"/>
    <property type="project" value="UniProtKB-ARBA"/>
</dbReference>
<dbReference type="AlphaFoldDB" id="A0AAE3U7T3"/>
<evidence type="ECO:0000256" key="1">
    <source>
        <dbReference type="ARBA" id="ARBA00004651"/>
    </source>
</evidence>
<dbReference type="GO" id="GO:0016763">
    <property type="term" value="F:pentosyltransferase activity"/>
    <property type="evidence" value="ECO:0007669"/>
    <property type="project" value="TreeGrafter"/>
</dbReference>
<feature type="transmembrane region" description="Helical" evidence="8">
    <location>
        <begin position="113"/>
        <end position="129"/>
    </location>
</feature>
<feature type="transmembrane region" description="Helical" evidence="8">
    <location>
        <begin position="5"/>
        <end position="23"/>
    </location>
</feature>
<dbReference type="PANTHER" id="PTHR33908:SF3">
    <property type="entry name" value="UNDECAPRENYL PHOSPHATE-ALPHA-4-AMINO-4-DEOXY-L-ARABINOSE ARABINOSYL TRANSFERASE"/>
    <property type="match status" value="1"/>
</dbReference>
<evidence type="ECO:0000256" key="2">
    <source>
        <dbReference type="ARBA" id="ARBA00022475"/>
    </source>
</evidence>
<feature type="transmembrane region" description="Helical" evidence="8">
    <location>
        <begin position="90"/>
        <end position="107"/>
    </location>
</feature>
<organism evidence="10 11">
    <name type="scientific">Xanthocytophaga flava</name>
    <dbReference type="NCBI Taxonomy" id="3048013"/>
    <lineage>
        <taxon>Bacteria</taxon>
        <taxon>Pseudomonadati</taxon>
        <taxon>Bacteroidota</taxon>
        <taxon>Cytophagia</taxon>
        <taxon>Cytophagales</taxon>
        <taxon>Rhodocytophagaceae</taxon>
        <taxon>Xanthocytophaga</taxon>
    </lineage>
</organism>
<dbReference type="RefSeq" id="WP_313982927.1">
    <property type="nucleotide sequence ID" value="NZ_JASJOS010000010.1"/>
</dbReference>
<evidence type="ECO:0000256" key="4">
    <source>
        <dbReference type="ARBA" id="ARBA00022679"/>
    </source>
</evidence>
<evidence type="ECO:0000256" key="3">
    <source>
        <dbReference type="ARBA" id="ARBA00022676"/>
    </source>
</evidence>
<feature type="transmembrane region" description="Helical" evidence="8">
    <location>
        <begin position="437"/>
        <end position="457"/>
    </location>
</feature>
<evidence type="ECO:0000259" key="9">
    <source>
        <dbReference type="Pfam" id="PF13231"/>
    </source>
</evidence>
<feature type="transmembrane region" description="Helical" evidence="8">
    <location>
        <begin position="403"/>
        <end position="425"/>
    </location>
</feature>
<evidence type="ECO:0000256" key="5">
    <source>
        <dbReference type="ARBA" id="ARBA00022692"/>
    </source>
</evidence>
<accession>A0AAE3U7T3</accession>
<feature type="transmembrane region" description="Helical" evidence="8">
    <location>
        <begin position="136"/>
        <end position="154"/>
    </location>
</feature>
<keyword evidence="5 8" id="KW-0812">Transmembrane</keyword>
<keyword evidence="7 8" id="KW-0472">Membrane</keyword>
<comment type="caution">
    <text evidence="10">The sequence shown here is derived from an EMBL/GenBank/DDBJ whole genome shotgun (WGS) entry which is preliminary data.</text>
</comment>
<keyword evidence="3" id="KW-0328">Glycosyltransferase</keyword>